<dbReference type="InterPro" id="IPR050485">
    <property type="entry name" value="Proline_metab_enzyme"/>
</dbReference>
<dbReference type="PANTHER" id="PTHR42862:SF1">
    <property type="entry name" value="DELTA-1-PYRROLINE-5-CARBOXYLATE DEHYDROGENASE 2, ISOFORM A-RELATED"/>
    <property type="match status" value="1"/>
</dbReference>
<evidence type="ECO:0000256" key="2">
    <source>
        <dbReference type="ARBA" id="ARBA00023027"/>
    </source>
</evidence>
<keyword evidence="5" id="KW-1185">Reference proteome</keyword>
<reference evidence="4" key="1">
    <citation type="submission" date="2020-12" db="EMBL/GenBank/DDBJ databases">
        <title>Bacterial taxonomy.</title>
        <authorList>
            <person name="Pan X."/>
        </authorList>
    </citation>
    <scope>NUCLEOTIDE SEQUENCE</scope>
    <source>
        <strain evidence="4">B2012</strain>
    </source>
</reference>
<dbReference type="Proteomes" id="UP000609531">
    <property type="component" value="Unassembled WGS sequence"/>
</dbReference>
<dbReference type="EMBL" id="JAEKJA010000024">
    <property type="protein sequence ID" value="MBJ3778209.1"/>
    <property type="molecule type" value="Genomic_DNA"/>
</dbReference>
<dbReference type="GO" id="GO:0010133">
    <property type="term" value="P:L-proline catabolic process to L-glutamate"/>
    <property type="evidence" value="ECO:0007669"/>
    <property type="project" value="TreeGrafter"/>
</dbReference>
<evidence type="ECO:0000256" key="1">
    <source>
        <dbReference type="ARBA" id="ARBA00023002"/>
    </source>
</evidence>
<proteinExistence type="predicted"/>
<dbReference type="Gene3D" id="3.40.309.10">
    <property type="entry name" value="Aldehyde Dehydrogenase, Chain A, domain 2"/>
    <property type="match status" value="1"/>
</dbReference>
<dbReference type="SUPFAM" id="SSF53720">
    <property type="entry name" value="ALDH-like"/>
    <property type="match status" value="1"/>
</dbReference>
<evidence type="ECO:0000259" key="3">
    <source>
        <dbReference type="Pfam" id="PF00171"/>
    </source>
</evidence>
<feature type="domain" description="Aldehyde dehydrogenase" evidence="3">
    <location>
        <begin position="90"/>
        <end position="488"/>
    </location>
</feature>
<dbReference type="Pfam" id="PF00171">
    <property type="entry name" value="Aldedh"/>
    <property type="match status" value="1"/>
</dbReference>
<sequence>MSALFESHRETLERAVSEIHARGYWSAYPEMPSGKIYGESAKDEGEAAFKALLGTTFPLDQPSEGTTGAEASPYGLPLAITYPTAAPGTLIEAANAAATSWAKASVEERVGVCLEALHRLNRQSFLMANAVMHTTGQSFIMAFQAGGAHAQDRGLEAVAYAYEAMTAVPASARWEKPQGKNPPLVLEKTFRIAPRGVGLVIGCSTFPTWNSYSALFANLATGNASIVKPHPMAILPLAITVKTIREVLAEAGFDPNVVLLAADDPDHPVTMDYIASDDVDMIDFTGSATFGATVRAHARGRPVFTEEAGVNPVVITGTDSFKGMCGNLAMSLSLYSGQMCTAPQSLFVPAGGIDTDEGHKSVDEVGEGIAKALDKLLGDTARAMAVLGAVQNPATLKRVAEASGKGRLVRPSAPVEGAGEARTATPAIVAVDAADEAWREECFGPVAFLVTVKDAADGVALAAKSVAEKGAITAALYATDEAVIEAAEDAFAAVGAPLSVNLTGPILVNQSAAFSDYHVTGLNPAGTATLTDLAFVTNRFSVATVRRPVPA</sequence>
<dbReference type="InterPro" id="IPR016163">
    <property type="entry name" value="Ald_DH_C"/>
</dbReference>
<dbReference type="Gene3D" id="3.40.605.10">
    <property type="entry name" value="Aldehyde Dehydrogenase, Chain A, domain 1"/>
    <property type="match status" value="1"/>
</dbReference>
<dbReference type="InterPro" id="IPR011975">
    <property type="entry name" value="PaaN_2"/>
</dbReference>
<gene>
    <name evidence="4" type="primary">paaN</name>
    <name evidence="4" type="ORF">JCR33_21085</name>
</gene>
<dbReference type="GO" id="GO:0003842">
    <property type="term" value="F:L-glutamate gamma-semialdehyde dehydrogenase activity"/>
    <property type="evidence" value="ECO:0007669"/>
    <property type="project" value="TreeGrafter"/>
</dbReference>
<dbReference type="NCBIfam" id="TIGR02288">
    <property type="entry name" value="PaaN_2"/>
    <property type="match status" value="1"/>
</dbReference>
<keyword evidence="1" id="KW-0560">Oxidoreductase</keyword>
<dbReference type="InterPro" id="IPR016161">
    <property type="entry name" value="Ald_DH/histidinol_DH"/>
</dbReference>
<evidence type="ECO:0000313" key="5">
    <source>
        <dbReference type="Proteomes" id="UP000609531"/>
    </source>
</evidence>
<dbReference type="InterPro" id="IPR016162">
    <property type="entry name" value="Ald_DH_N"/>
</dbReference>
<dbReference type="PANTHER" id="PTHR42862">
    <property type="entry name" value="DELTA-1-PYRROLINE-5-CARBOXYLATE DEHYDROGENASE 1, ISOFORM A-RELATED"/>
    <property type="match status" value="1"/>
</dbReference>
<accession>A0A934IUZ0</accession>
<evidence type="ECO:0000313" key="4">
    <source>
        <dbReference type="EMBL" id="MBJ3778209.1"/>
    </source>
</evidence>
<name>A0A934IUZ0_9HYPH</name>
<dbReference type="InterPro" id="IPR015590">
    <property type="entry name" value="Aldehyde_DH_dom"/>
</dbReference>
<comment type="caution">
    <text evidence="4">The sequence shown here is derived from an EMBL/GenBank/DDBJ whole genome shotgun (WGS) entry which is preliminary data.</text>
</comment>
<protein>
    <submittedName>
        <fullName evidence="4">Phenylacetic acid degradation protein PaaN</fullName>
    </submittedName>
</protein>
<keyword evidence="2" id="KW-0520">NAD</keyword>
<dbReference type="RefSeq" id="WP_198884111.1">
    <property type="nucleotide sequence ID" value="NZ_JAEKJA010000024.1"/>
</dbReference>
<dbReference type="GO" id="GO:0009898">
    <property type="term" value="C:cytoplasmic side of plasma membrane"/>
    <property type="evidence" value="ECO:0007669"/>
    <property type="project" value="TreeGrafter"/>
</dbReference>
<dbReference type="AlphaFoldDB" id="A0A934IUZ0"/>
<organism evidence="4 5">
    <name type="scientific">Acuticoccus mangrovi</name>
    <dbReference type="NCBI Taxonomy" id="2796142"/>
    <lineage>
        <taxon>Bacteria</taxon>
        <taxon>Pseudomonadati</taxon>
        <taxon>Pseudomonadota</taxon>
        <taxon>Alphaproteobacteria</taxon>
        <taxon>Hyphomicrobiales</taxon>
        <taxon>Amorphaceae</taxon>
        <taxon>Acuticoccus</taxon>
    </lineage>
</organism>